<evidence type="ECO:0000256" key="1">
    <source>
        <dbReference type="SAM" id="MobiDB-lite"/>
    </source>
</evidence>
<organism evidence="2 3">
    <name type="scientific">Umezakia ovalisporum FSS-62</name>
    <dbReference type="NCBI Taxonomy" id="2971776"/>
    <lineage>
        <taxon>Bacteria</taxon>
        <taxon>Bacillati</taxon>
        <taxon>Cyanobacteriota</taxon>
        <taxon>Cyanophyceae</taxon>
        <taxon>Nostocales</taxon>
        <taxon>Nodulariaceae</taxon>
        <taxon>Umezakia</taxon>
    </lineage>
</organism>
<feature type="compositionally biased region" description="Low complexity" evidence="1">
    <location>
        <begin position="67"/>
        <end position="81"/>
    </location>
</feature>
<feature type="compositionally biased region" description="Polar residues" evidence="1">
    <location>
        <begin position="102"/>
        <end position="116"/>
    </location>
</feature>
<protein>
    <submittedName>
        <fullName evidence="2">Uncharacterized protein</fullName>
    </submittedName>
</protein>
<accession>A0AA43KE61</accession>
<feature type="compositionally biased region" description="Acidic residues" evidence="1">
    <location>
        <begin position="85"/>
        <end position="97"/>
    </location>
</feature>
<sequence length="334" mass="38300">MNNHLPLEPPEAFLPPLLELREYYARLVKEYQSLYTQALSQLNHVDSLLSNWSSSEDHGNMPKLEMLPQASSSSQQDSLLSVPDETVDSDQYEFEDSDNLHIDNSASTTTEIQDPQKSATFSIDSEDESIKVPDIPLLPEYQNQSRMEAIKNLLRKHIGTFCHIDFIVRSLYGDLDIHTFKVVKGRVQSSLTQGRERRVWSSIPDEPGCYTLDLGLVRSNKTKGYSQTSKYKKKKLLPIPHTNVIPMLDEFEGKFLIDALSDFLEKHSGRIFSVREIITGIYGELNEQEIREVKTKVLNELSRGYRTGRFSRVPDKIGFYTWDSKFMLEGSRGR</sequence>
<dbReference type="Proteomes" id="UP001159370">
    <property type="component" value="Unassembled WGS sequence"/>
</dbReference>
<evidence type="ECO:0000313" key="2">
    <source>
        <dbReference type="EMBL" id="MDH6062955.1"/>
    </source>
</evidence>
<reference evidence="2 3" key="1">
    <citation type="journal article" date="2023" name="J. Phycol.">
        <title>Chrysosporum ovalisporum is synonymous with the true-branching cyanobacterium Umezakia natans (Nostocales/Aphanizomenonaceae).</title>
        <authorList>
            <person name="McGregor G.B."/>
            <person name="Sendall B.C."/>
            <person name="Niiyama Y."/>
            <person name="Tuji A."/>
            <person name="Willis A."/>
        </authorList>
    </citation>
    <scope>NUCLEOTIDE SEQUENCE [LARGE SCALE GENOMIC DNA]</scope>
    <source>
        <strain evidence="2 3">FSS-62</strain>
    </source>
</reference>
<dbReference type="GeneID" id="83685676"/>
<gene>
    <name evidence="2" type="ORF">NWP23_03955</name>
</gene>
<dbReference type="AlphaFoldDB" id="A0AA43KE61"/>
<dbReference type="EMBL" id="JANQDL010000032">
    <property type="protein sequence ID" value="MDH6062955.1"/>
    <property type="molecule type" value="Genomic_DNA"/>
</dbReference>
<comment type="caution">
    <text evidence="2">The sequence shown here is derived from an EMBL/GenBank/DDBJ whole genome shotgun (WGS) entry which is preliminary data.</text>
</comment>
<feature type="region of interest" description="Disordered" evidence="1">
    <location>
        <begin position="53"/>
        <end position="116"/>
    </location>
</feature>
<dbReference type="RefSeq" id="WP_280652425.1">
    <property type="nucleotide sequence ID" value="NZ_JANQDL010000032.1"/>
</dbReference>
<evidence type="ECO:0000313" key="3">
    <source>
        <dbReference type="Proteomes" id="UP001159370"/>
    </source>
</evidence>
<name>A0AA43KE61_9CYAN</name>
<proteinExistence type="predicted"/>